<evidence type="ECO:0000313" key="5">
    <source>
        <dbReference type="EMBL" id="MFD2680465.1"/>
    </source>
</evidence>
<dbReference type="SUPFAM" id="SSF53448">
    <property type="entry name" value="Nucleotide-diphospho-sugar transferases"/>
    <property type="match status" value="1"/>
</dbReference>
<evidence type="ECO:0000256" key="1">
    <source>
        <dbReference type="ARBA" id="ARBA00006739"/>
    </source>
</evidence>
<proteinExistence type="inferred from homology"/>
<keyword evidence="6" id="KW-1185">Reference proteome</keyword>
<organism evidence="5 6">
    <name type="scientific">Bacillus seohaeanensis</name>
    <dbReference type="NCBI Taxonomy" id="284580"/>
    <lineage>
        <taxon>Bacteria</taxon>
        <taxon>Bacillati</taxon>
        <taxon>Bacillota</taxon>
        <taxon>Bacilli</taxon>
        <taxon>Bacillales</taxon>
        <taxon>Bacillaceae</taxon>
        <taxon>Bacillus</taxon>
    </lineage>
</organism>
<dbReference type="CDD" id="cd06423">
    <property type="entry name" value="CESA_like"/>
    <property type="match status" value="1"/>
</dbReference>
<comment type="similarity">
    <text evidence="1">Belongs to the glycosyltransferase 2 family.</text>
</comment>
<evidence type="ECO:0000256" key="4">
    <source>
        <dbReference type="SAM" id="Phobius"/>
    </source>
</evidence>
<protein>
    <submittedName>
        <fullName evidence="5">Glycosyltransferase family 2 protein</fullName>
    </submittedName>
</protein>
<dbReference type="Proteomes" id="UP001597506">
    <property type="component" value="Unassembled WGS sequence"/>
</dbReference>
<accession>A0ABW5RP57</accession>
<gene>
    <name evidence="5" type="ORF">ACFSUL_06820</name>
</gene>
<feature type="transmembrane region" description="Helical" evidence="4">
    <location>
        <begin position="430"/>
        <end position="449"/>
    </location>
</feature>
<name>A0ABW5RP57_9BACI</name>
<feature type="transmembrane region" description="Helical" evidence="4">
    <location>
        <begin position="379"/>
        <end position="404"/>
    </location>
</feature>
<keyword evidence="4" id="KW-1133">Transmembrane helix</keyword>
<evidence type="ECO:0000256" key="2">
    <source>
        <dbReference type="ARBA" id="ARBA00022676"/>
    </source>
</evidence>
<evidence type="ECO:0000256" key="3">
    <source>
        <dbReference type="ARBA" id="ARBA00022679"/>
    </source>
</evidence>
<dbReference type="PANTHER" id="PTHR43630">
    <property type="entry name" value="POLY-BETA-1,6-N-ACETYL-D-GLUCOSAMINE SYNTHASE"/>
    <property type="match status" value="1"/>
</dbReference>
<keyword evidence="3" id="KW-0808">Transferase</keyword>
<reference evidence="6" key="1">
    <citation type="journal article" date="2019" name="Int. J. Syst. Evol. Microbiol.">
        <title>The Global Catalogue of Microorganisms (GCM) 10K type strain sequencing project: providing services to taxonomists for standard genome sequencing and annotation.</title>
        <authorList>
            <consortium name="The Broad Institute Genomics Platform"/>
            <consortium name="The Broad Institute Genome Sequencing Center for Infectious Disease"/>
            <person name="Wu L."/>
            <person name="Ma J."/>
        </authorList>
    </citation>
    <scope>NUCLEOTIDE SEQUENCE [LARGE SCALE GENOMIC DNA]</scope>
    <source>
        <strain evidence="6">KCTC 3913</strain>
    </source>
</reference>
<dbReference type="Pfam" id="PF13641">
    <property type="entry name" value="Glyco_tranf_2_3"/>
    <property type="match status" value="1"/>
</dbReference>
<feature type="transmembrane region" description="Helical" evidence="4">
    <location>
        <begin position="348"/>
        <end position="367"/>
    </location>
</feature>
<feature type="transmembrane region" description="Helical" evidence="4">
    <location>
        <begin position="469"/>
        <end position="491"/>
    </location>
</feature>
<keyword evidence="2" id="KW-0328">Glycosyltransferase</keyword>
<dbReference type="RefSeq" id="WP_377933888.1">
    <property type="nucleotide sequence ID" value="NZ_JBHUMF010000015.1"/>
</dbReference>
<dbReference type="PANTHER" id="PTHR43630:SF1">
    <property type="entry name" value="POLY-BETA-1,6-N-ACETYL-D-GLUCOSAMINE SYNTHASE"/>
    <property type="match status" value="1"/>
</dbReference>
<dbReference type="EMBL" id="JBHUMF010000015">
    <property type="protein sequence ID" value="MFD2680465.1"/>
    <property type="molecule type" value="Genomic_DNA"/>
</dbReference>
<keyword evidence="4" id="KW-0812">Transmembrane</keyword>
<comment type="caution">
    <text evidence="5">The sequence shown here is derived from an EMBL/GenBank/DDBJ whole genome shotgun (WGS) entry which is preliminary data.</text>
</comment>
<dbReference type="Gene3D" id="3.90.550.10">
    <property type="entry name" value="Spore Coat Polysaccharide Biosynthesis Protein SpsA, Chain A"/>
    <property type="match status" value="1"/>
</dbReference>
<dbReference type="InterPro" id="IPR029044">
    <property type="entry name" value="Nucleotide-diphossugar_trans"/>
</dbReference>
<evidence type="ECO:0000313" key="6">
    <source>
        <dbReference type="Proteomes" id="UP001597506"/>
    </source>
</evidence>
<sequence>MEDMINVSGVKKTYMKPRIVVFIPAHNEEKSIRDCLAGLGDQSLPKDVELDVFVIADNCTDRTAEKAEEAGAEFNLRLLVLTTQNNKQRKVGALNAAWKSIYGDTLDLYNKQLTPYQEMYKQSVKGILGMDADSRLAPNALIHLWDGLMSARNIGGVMAKYTMRMPKKKGLISKNDPHYEEKIASGEYGGPISRWWTHQQKQDMASWLLDLQYHGGSTYVLGGQATLFRPEALQDIVDKNKLDGPWQNDSDVEDMLLTWQLQKANWKTLISPKARCFVDAMRTYHTYRQQRNKWRSGTVELLTNSDIDVKTKHKGKLWRSQIKTFMDLAVRVLFVLLLTISIATDQFYWSWIWIIPIALASLLNIILAIKTPMHRPIDVILAGLLISPEIYLWVNLITFSQVWLEKLSANKKDGWANQYEAESGKTRSKLIEGILAGTIFIMTIIFLCYKYREYLTSTSVQTAIQPYLLTGWVILTYLTIFASLAMLYQIWTLRGRSKA</sequence>
<keyword evidence="4" id="KW-0472">Membrane</keyword>